<keyword evidence="2" id="KW-1185">Reference proteome</keyword>
<organism evidence="1 2">
    <name type="scientific">Gossypium mustelinum</name>
    <name type="common">Cotton</name>
    <name type="synonym">Gossypium caicoense</name>
    <dbReference type="NCBI Taxonomy" id="34275"/>
    <lineage>
        <taxon>Eukaryota</taxon>
        <taxon>Viridiplantae</taxon>
        <taxon>Streptophyta</taxon>
        <taxon>Embryophyta</taxon>
        <taxon>Tracheophyta</taxon>
        <taxon>Spermatophyta</taxon>
        <taxon>Magnoliopsida</taxon>
        <taxon>eudicotyledons</taxon>
        <taxon>Gunneridae</taxon>
        <taxon>Pentapetalae</taxon>
        <taxon>rosids</taxon>
        <taxon>malvids</taxon>
        <taxon>Malvales</taxon>
        <taxon>Malvaceae</taxon>
        <taxon>Malvoideae</taxon>
        <taxon>Gossypium</taxon>
    </lineage>
</organism>
<protein>
    <submittedName>
        <fullName evidence="1">Uncharacterized protein</fullName>
    </submittedName>
</protein>
<dbReference type="Proteomes" id="UP000323597">
    <property type="component" value="Chromosome D02"/>
</dbReference>
<proteinExistence type="predicted"/>
<reference evidence="1 2" key="1">
    <citation type="submission" date="2019-07" db="EMBL/GenBank/DDBJ databases">
        <title>WGS assembly of Gossypium mustelinum.</title>
        <authorList>
            <person name="Chen Z.J."/>
            <person name="Sreedasyam A."/>
            <person name="Ando A."/>
            <person name="Song Q."/>
            <person name="De L."/>
            <person name="Hulse-Kemp A."/>
            <person name="Ding M."/>
            <person name="Ye W."/>
            <person name="Kirkbride R."/>
            <person name="Jenkins J."/>
            <person name="Plott C."/>
            <person name="Lovell J."/>
            <person name="Lin Y.-M."/>
            <person name="Vaughn R."/>
            <person name="Liu B."/>
            <person name="Li W."/>
            <person name="Simpson S."/>
            <person name="Scheffler B."/>
            <person name="Saski C."/>
            <person name="Grover C."/>
            <person name="Hu G."/>
            <person name="Conover J."/>
            <person name="Carlson J."/>
            <person name="Shu S."/>
            <person name="Boston L."/>
            <person name="Williams M."/>
            <person name="Peterson D."/>
            <person name="Mcgee K."/>
            <person name="Jones D."/>
            <person name="Wendel J."/>
            <person name="Stelly D."/>
            <person name="Grimwood J."/>
            <person name="Schmutz J."/>
        </authorList>
    </citation>
    <scope>NUCLEOTIDE SEQUENCE [LARGE SCALE GENOMIC DNA]</scope>
    <source>
        <strain evidence="1">1408120.09</strain>
    </source>
</reference>
<name>A0A5D2VU89_GOSMU</name>
<dbReference type="AlphaFoldDB" id="A0A5D2VU89"/>
<evidence type="ECO:0000313" key="1">
    <source>
        <dbReference type="EMBL" id="TYI92742.1"/>
    </source>
</evidence>
<dbReference type="EMBL" id="CM017650">
    <property type="protein sequence ID" value="TYI92742.1"/>
    <property type="molecule type" value="Genomic_DNA"/>
</dbReference>
<sequence length="66" mass="7874">MKFICNLCAELPPTHCHCHIICHHLPTYRICHLQVIKEGNRAKKDWRRIGYNKPIFSVIWGFFLLL</sequence>
<evidence type="ECO:0000313" key="2">
    <source>
        <dbReference type="Proteomes" id="UP000323597"/>
    </source>
</evidence>
<accession>A0A5D2VU89</accession>
<gene>
    <name evidence="1" type="ORF">E1A91_D02G092000v1</name>
</gene>